<protein>
    <submittedName>
        <fullName evidence="2">Uncharacterized protein</fullName>
    </submittedName>
</protein>
<feature type="compositionally biased region" description="Basic and acidic residues" evidence="1">
    <location>
        <begin position="17"/>
        <end position="41"/>
    </location>
</feature>
<dbReference type="AlphaFoldDB" id="A0A843V190"/>
<organism evidence="2 3">
    <name type="scientific">Colocasia esculenta</name>
    <name type="common">Wild taro</name>
    <name type="synonym">Arum esculentum</name>
    <dbReference type="NCBI Taxonomy" id="4460"/>
    <lineage>
        <taxon>Eukaryota</taxon>
        <taxon>Viridiplantae</taxon>
        <taxon>Streptophyta</taxon>
        <taxon>Embryophyta</taxon>
        <taxon>Tracheophyta</taxon>
        <taxon>Spermatophyta</taxon>
        <taxon>Magnoliopsida</taxon>
        <taxon>Liliopsida</taxon>
        <taxon>Araceae</taxon>
        <taxon>Aroideae</taxon>
        <taxon>Colocasieae</taxon>
        <taxon>Colocasia</taxon>
    </lineage>
</organism>
<accession>A0A843V190</accession>
<dbReference type="Proteomes" id="UP000652761">
    <property type="component" value="Unassembled WGS sequence"/>
</dbReference>
<sequence>MSTQVSSSLCSGYEEANEIRGDKGNEIKEVTRDNTGDKPFHGDPWNDVSPFPNPEIAFPRQCHITPQPLLPSCLGSLASSPISRRQASRLPSRGDWSAERRRRWMIPGSLHITAAARRRRK</sequence>
<dbReference type="EMBL" id="NMUH01001165">
    <property type="protein sequence ID" value="MQL89645.1"/>
    <property type="molecule type" value="Genomic_DNA"/>
</dbReference>
<evidence type="ECO:0000256" key="1">
    <source>
        <dbReference type="SAM" id="MobiDB-lite"/>
    </source>
</evidence>
<gene>
    <name evidence="2" type="ORF">Taro_022216</name>
</gene>
<feature type="compositionally biased region" description="Polar residues" evidence="1">
    <location>
        <begin position="1"/>
        <end position="10"/>
    </location>
</feature>
<feature type="region of interest" description="Disordered" evidence="1">
    <location>
        <begin position="1"/>
        <end position="52"/>
    </location>
</feature>
<reference evidence="2" key="1">
    <citation type="submission" date="2017-07" db="EMBL/GenBank/DDBJ databases">
        <title>Taro Niue Genome Assembly and Annotation.</title>
        <authorList>
            <person name="Atibalentja N."/>
            <person name="Keating K."/>
            <person name="Fields C.J."/>
        </authorList>
    </citation>
    <scope>NUCLEOTIDE SEQUENCE</scope>
    <source>
        <strain evidence="2">Niue_2</strain>
        <tissue evidence="2">Leaf</tissue>
    </source>
</reference>
<keyword evidence="3" id="KW-1185">Reference proteome</keyword>
<evidence type="ECO:0000313" key="2">
    <source>
        <dbReference type="EMBL" id="MQL89645.1"/>
    </source>
</evidence>
<proteinExistence type="predicted"/>
<evidence type="ECO:0000313" key="3">
    <source>
        <dbReference type="Proteomes" id="UP000652761"/>
    </source>
</evidence>
<comment type="caution">
    <text evidence="2">The sequence shown here is derived from an EMBL/GenBank/DDBJ whole genome shotgun (WGS) entry which is preliminary data.</text>
</comment>
<name>A0A843V190_COLES</name>